<gene>
    <name evidence="2" type="ORF">MCOS_LOCUS10537</name>
</gene>
<organism evidence="2 3">
    <name type="scientific">Mesocestoides corti</name>
    <name type="common">Flatworm</name>
    <dbReference type="NCBI Taxonomy" id="53468"/>
    <lineage>
        <taxon>Eukaryota</taxon>
        <taxon>Metazoa</taxon>
        <taxon>Spiralia</taxon>
        <taxon>Lophotrochozoa</taxon>
        <taxon>Platyhelminthes</taxon>
        <taxon>Cestoda</taxon>
        <taxon>Eucestoda</taxon>
        <taxon>Cyclophyllidea</taxon>
        <taxon>Mesocestoididae</taxon>
        <taxon>Mesocestoides</taxon>
    </lineage>
</organism>
<feature type="region of interest" description="Disordered" evidence="1">
    <location>
        <begin position="1"/>
        <end position="79"/>
    </location>
</feature>
<evidence type="ECO:0000313" key="3">
    <source>
        <dbReference type="Proteomes" id="UP000267029"/>
    </source>
</evidence>
<keyword evidence="3" id="KW-1185">Reference proteome</keyword>
<dbReference type="Proteomes" id="UP000267029">
    <property type="component" value="Unassembled WGS sequence"/>
</dbReference>
<proteinExistence type="predicted"/>
<sequence>MQQMLQRQQQQQQPQPPPSYSPFTPSPYSHQRQPTRASQPSAPLIFLSGSSSRSGGGVGGDGGGGGGAFFAGSPRQHSAPNSYTVEFWDAVRLSLQHLGPVADGDHFAACGGIISQHSSSGVASLTLCSSCLVD</sequence>
<accession>A0A0R3URN1</accession>
<dbReference type="EMBL" id="UXSR01006536">
    <property type="protein sequence ID" value="VDD84534.1"/>
    <property type="molecule type" value="Genomic_DNA"/>
</dbReference>
<evidence type="ECO:0000313" key="2">
    <source>
        <dbReference type="EMBL" id="VDD84534.1"/>
    </source>
</evidence>
<reference evidence="2 3" key="1">
    <citation type="submission" date="2018-10" db="EMBL/GenBank/DDBJ databases">
        <authorList>
            <consortium name="Pathogen Informatics"/>
        </authorList>
    </citation>
    <scope>NUCLEOTIDE SEQUENCE [LARGE SCALE GENOMIC DNA]</scope>
</reference>
<name>A0A0R3URN1_MESCO</name>
<feature type="compositionally biased region" description="Gly residues" evidence="1">
    <location>
        <begin position="54"/>
        <end position="69"/>
    </location>
</feature>
<protein>
    <submittedName>
        <fullName evidence="2">Uncharacterized protein</fullName>
    </submittedName>
</protein>
<dbReference type="AlphaFoldDB" id="A0A0R3URN1"/>
<evidence type="ECO:0000256" key="1">
    <source>
        <dbReference type="SAM" id="MobiDB-lite"/>
    </source>
</evidence>
<feature type="compositionally biased region" description="Low complexity" evidence="1">
    <location>
        <begin position="1"/>
        <end position="13"/>
    </location>
</feature>
<feature type="compositionally biased region" description="Polar residues" evidence="1">
    <location>
        <begin position="28"/>
        <end position="41"/>
    </location>
</feature>